<evidence type="ECO:0000256" key="15">
    <source>
        <dbReference type="PROSITE-ProRule" id="PRU01319"/>
    </source>
</evidence>
<dbReference type="GO" id="GO:0032299">
    <property type="term" value="C:ribonuclease H2 complex"/>
    <property type="evidence" value="ECO:0007669"/>
    <property type="project" value="TreeGrafter"/>
</dbReference>
<evidence type="ECO:0000256" key="6">
    <source>
        <dbReference type="ARBA" id="ARBA00012180"/>
    </source>
</evidence>
<keyword evidence="10 14" id="KW-0479">Metal-binding</keyword>
<dbReference type="PANTHER" id="PTHR10954">
    <property type="entry name" value="RIBONUCLEASE H2 SUBUNIT A"/>
    <property type="match status" value="1"/>
</dbReference>
<dbReference type="InterPro" id="IPR024567">
    <property type="entry name" value="RNase_HII/HIII_dom"/>
</dbReference>
<dbReference type="FunFam" id="3.30.420.10:FF:000006">
    <property type="entry name" value="Ribonuclease HII"/>
    <property type="match status" value="1"/>
</dbReference>
<dbReference type="STRING" id="1714016.BA724_11040"/>
<evidence type="ECO:0000256" key="1">
    <source>
        <dbReference type="ARBA" id="ARBA00000077"/>
    </source>
</evidence>
<evidence type="ECO:0000256" key="2">
    <source>
        <dbReference type="ARBA" id="ARBA00001946"/>
    </source>
</evidence>
<dbReference type="SUPFAM" id="SSF53098">
    <property type="entry name" value="Ribonuclease H-like"/>
    <property type="match status" value="1"/>
</dbReference>
<dbReference type="EC" id="3.1.26.4" evidence="6 14"/>
<dbReference type="NCBIfam" id="NF000594">
    <property type="entry name" value="PRK00015.1-1"/>
    <property type="match status" value="1"/>
</dbReference>
<keyword evidence="12 14" id="KW-0378">Hydrolase</keyword>
<dbReference type="AlphaFoldDB" id="A0A1E7DKM2"/>
<dbReference type="PANTHER" id="PTHR10954:SF18">
    <property type="entry name" value="RIBONUCLEASE HII"/>
    <property type="match status" value="1"/>
</dbReference>
<keyword evidence="19" id="KW-1185">Reference proteome</keyword>
<comment type="function">
    <text evidence="3 14 16">Endonuclease that specifically degrades the RNA of RNA-DNA hybrids.</text>
</comment>
<comment type="subcellular location">
    <subcellularLocation>
        <location evidence="4 14">Cytoplasm</location>
    </subcellularLocation>
</comment>
<feature type="binding site" evidence="14 15">
    <location>
        <position position="79"/>
    </location>
    <ligand>
        <name>a divalent metal cation</name>
        <dbReference type="ChEBI" id="CHEBI:60240"/>
    </ligand>
</feature>
<evidence type="ECO:0000256" key="9">
    <source>
        <dbReference type="ARBA" id="ARBA00022722"/>
    </source>
</evidence>
<evidence type="ECO:0000256" key="12">
    <source>
        <dbReference type="ARBA" id="ARBA00022801"/>
    </source>
</evidence>
<dbReference type="HAMAP" id="MF_00052_B">
    <property type="entry name" value="RNase_HII_B"/>
    <property type="match status" value="1"/>
</dbReference>
<comment type="similarity">
    <text evidence="5 14 16">Belongs to the RNase HII family.</text>
</comment>
<evidence type="ECO:0000256" key="13">
    <source>
        <dbReference type="ARBA" id="ARBA00023211"/>
    </source>
</evidence>
<evidence type="ECO:0000256" key="16">
    <source>
        <dbReference type="RuleBase" id="RU003515"/>
    </source>
</evidence>
<comment type="catalytic activity">
    <reaction evidence="1 14 15 16">
        <text>Endonucleolytic cleavage to 5'-phosphomonoester.</text>
        <dbReference type="EC" id="3.1.26.4"/>
    </reaction>
</comment>
<dbReference type="RefSeq" id="WP_069939418.1">
    <property type="nucleotide sequence ID" value="NZ_MAMP01000024.1"/>
</dbReference>
<dbReference type="Proteomes" id="UP000095658">
    <property type="component" value="Unassembled WGS sequence"/>
</dbReference>
<evidence type="ECO:0000256" key="3">
    <source>
        <dbReference type="ARBA" id="ARBA00004065"/>
    </source>
</evidence>
<keyword evidence="13 14" id="KW-0464">Manganese</keyword>
<evidence type="ECO:0000256" key="11">
    <source>
        <dbReference type="ARBA" id="ARBA00022759"/>
    </source>
</evidence>
<evidence type="ECO:0000313" key="18">
    <source>
        <dbReference type="EMBL" id="OES43631.1"/>
    </source>
</evidence>
<dbReference type="GO" id="GO:0003723">
    <property type="term" value="F:RNA binding"/>
    <property type="evidence" value="ECO:0007669"/>
    <property type="project" value="UniProtKB-UniRule"/>
</dbReference>
<accession>A0A1E7DKM2</accession>
<sequence length="254" mass="28123">MKNETIAQIKEQLQLVTTLEDERLIHWALDHRNGVQAAVKACKRRIQKKSEEQERLHQMMSYERKAMKQGKQLIAGIDEAGRGPLAGPVVAAACILPEGFLPEGLNDSKKVKESVREELYTLITEKATIGVGIVSSEEIDEINIYEAAKKAMVLAVNALTEQPDHLLVDAMTLPLNISQESIIKGDAKSASIAAASIIAKVTRDRLMKQYASEYPGYGFEKNMGYGTKEHLIGLQTIGITPQHRKTFAPIKDMI</sequence>
<reference evidence="18 19" key="1">
    <citation type="submission" date="2016-06" db="EMBL/GenBank/DDBJ databases">
        <title>Domibacillus iocasae genome sequencing.</title>
        <authorList>
            <person name="Verma A."/>
            <person name="Pal Y."/>
            <person name="Ojha A.K."/>
            <person name="Krishnamurthi S."/>
        </authorList>
    </citation>
    <scope>NUCLEOTIDE SEQUENCE [LARGE SCALE GENOMIC DNA]</scope>
    <source>
        <strain evidence="18 19">DSM 29979</strain>
    </source>
</reference>
<dbReference type="GO" id="GO:0006298">
    <property type="term" value="P:mismatch repair"/>
    <property type="evidence" value="ECO:0007669"/>
    <property type="project" value="TreeGrafter"/>
</dbReference>
<dbReference type="GO" id="GO:0043137">
    <property type="term" value="P:DNA replication, removal of RNA primer"/>
    <property type="evidence" value="ECO:0007669"/>
    <property type="project" value="TreeGrafter"/>
</dbReference>
<dbReference type="InterPro" id="IPR001352">
    <property type="entry name" value="RNase_HII/HIII"/>
</dbReference>
<dbReference type="GO" id="GO:0030145">
    <property type="term" value="F:manganese ion binding"/>
    <property type="evidence" value="ECO:0007669"/>
    <property type="project" value="UniProtKB-UniRule"/>
</dbReference>
<feature type="domain" description="RNase H type-2" evidence="17">
    <location>
        <begin position="72"/>
        <end position="254"/>
    </location>
</feature>
<dbReference type="InterPro" id="IPR036397">
    <property type="entry name" value="RNaseH_sf"/>
</dbReference>
<comment type="cofactor">
    <cofactor evidence="2">
        <name>Mg(2+)</name>
        <dbReference type="ChEBI" id="CHEBI:18420"/>
    </cofactor>
</comment>
<dbReference type="InterPro" id="IPR012337">
    <property type="entry name" value="RNaseH-like_sf"/>
</dbReference>
<dbReference type="Pfam" id="PF01351">
    <property type="entry name" value="RNase_HII"/>
    <property type="match status" value="1"/>
</dbReference>
<dbReference type="OrthoDB" id="9803420at2"/>
<evidence type="ECO:0000256" key="14">
    <source>
        <dbReference type="HAMAP-Rule" id="MF_00052"/>
    </source>
</evidence>
<keyword evidence="9 14" id="KW-0540">Nuclease</keyword>
<dbReference type="NCBIfam" id="NF000595">
    <property type="entry name" value="PRK00015.1-3"/>
    <property type="match status" value="1"/>
</dbReference>
<feature type="binding site" evidence="14 15">
    <location>
        <position position="78"/>
    </location>
    <ligand>
        <name>a divalent metal cation</name>
        <dbReference type="ChEBI" id="CHEBI:60240"/>
    </ligand>
</feature>
<evidence type="ECO:0000259" key="17">
    <source>
        <dbReference type="PROSITE" id="PS51975"/>
    </source>
</evidence>
<name>A0A1E7DKM2_9BACI</name>
<evidence type="ECO:0000256" key="8">
    <source>
        <dbReference type="ARBA" id="ARBA00022490"/>
    </source>
</evidence>
<comment type="cofactor">
    <cofactor evidence="14 15">
        <name>Mn(2+)</name>
        <dbReference type="ChEBI" id="CHEBI:29035"/>
    </cofactor>
    <cofactor evidence="14 15">
        <name>Mg(2+)</name>
        <dbReference type="ChEBI" id="CHEBI:18420"/>
    </cofactor>
    <text evidence="14 15">Manganese or magnesium. Binds 1 divalent metal ion per monomer in the absence of substrate. May bind a second metal ion after substrate binding.</text>
</comment>
<dbReference type="GO" id="GO:0004523">
    <property type="term" value="F:RNA-DNA hybrid ribonuclease activity"/>
    <property type="evidence" value="ECO:0007669"/>
    <property type="project" value="UniProtKB-UniRule"/>
</dbReference>
<proteinExistence type="inferred from homology"/>
<gene>
    <name evidence="14" type="primary">rnhB</name>
    <name evidence="18" type="ORF">BA724_11040</name>
</gene>
<evidence type="ECO:0000256" key="10">
    <source>
        <dbReference type="ARBA" id="ARBA00022723"/>
    </source>
</evidence>
<dbReference type="InterPro" id="IPR022898">
    <property type="entry name" value="RNase_HII"/>
</dbReference>
<protein>
    <recommendedName>
        <fullName evidence="7 14">Ribonuclease HII</fullName>
        <shortName evidence="14">RNase HII</shortName>
        <ecNumber evidence="6 14">3.1.26.4</ecNumber>
    </recommendedName>
</protein>
<evidence type="ECO:0000256" key="4">
    <source>
        <dbReference type="ARBA" id="ARBA00004496"/>
    </source>
</evidence>
<dbReference type="CDD" id="cd07182">
    <property type="entry name" value="RNase_HII_bacteria_HII_like"/>
    <property type="match status" value="1"/>
</dbReference>
<evidence type="ECO:0000256" key="7">
    <source>
        <dbReference type="ARBA" id="ARBA00019179"/>
    </source>
</evidence>
<dbReference type="Gene3D" id="3.30.420.10">
    <property type="entry name" value="Ribonuclease H-like superfamily/Ribonuclease H"/>
    <property type="match status" value="1"/>
</dbReference>
<keyword evidence="11 14" id="KW-0255">Endonuclease</keyword>
<organism evidence="18 19">
    <name type="scientific">Domibacillus iocasae</name>
    <dbReference type="NCBI Taxonomy" id="1714016"/>
    <lineage>
        <taxon>Bacteria</taxon>
        <taxon>Bacillati</taxon>
        <taxon>Bacillota</taxon>
        <taxon>Bacilli</taxon>
        <taxon>Bacillales</taxon>
        <taxon>Bacillaceae</taxon>
        <taxon>Domibacillus</taxon>
    </lineage>
</organism>
<dbReference type="PROSITE" id="PS51975">
    <property type="entry name" value="RNASE_H_2"/>
    <property type="match status" value="1"/>
</dbReference>
<dbReference type="GO" id="GO:0005737">
    <property type="term" value="C:cytoplasm"/>
    <property type="evidence" value="ECO:0007669"/>
    <property type="project" value="UniProtKB-SubCell"/>
</dbReference>
<evidence type="ECO:0000313" key="19">
    <source>
        <dbReference type="Proteomes" id="UP000095658"/>
    </source>
</evidence>
<comment type="caution">
    <text evidence="18">The sequence shown here is derived from an EMBL/GenBank/DDBJ whole genome shotgun (WGS) entry which is preliminary data.</text>
</comment>
<dbReference type="EMBL" id="MAMP01000024">
    <property type="protein sequence ID" value="OES43631.1"/>
    <property type="molecule type" value="Genomic_DNA"/>
</dbReference>
<evidence type="ECO:0000256" key="5">
    <source>
        <dbReference type="ARBA" id="ARBA00007383"/>
    </source>
</evidence>
<keyword evidence="8 14" id="KW-0963">Cytoplasm</keyword>
<feature type="binding site" evidence="14 15">
    <location>
        <position position="169"/>
    </location>
    <ligand>
        <name>a divalent metal cation</name>
        <dbReference type="ChEBI" id="CHEBI:60240"/>
    </ligand>
</feature>